<evidence type="ECO:0000313" key="2">
    <source>
        <dbReference type="EMBL" id="RNM40587.1"/>
    </source>
</evidence>
<keyword evidence="3" id="KW-1185">Reference proteome</keyword>
<organism evidence="2 4">
    <name type="scientific">Eggerthella sinensis</name>
    <dbReference type="NCBI Taxonomy" id="242230"/>
    <lineage>
        <taxon>Bacteria</taxon>
        <taxon>Bacillati</taxon>
        <taxon>Actinomycetota</taxon>
        <taxon>Coriobacteriia</taxon>
        <taxon>Eggerthellales</taxon>
        <taxon>Eggerthellaceae</taxon>
        <taxon>Eggerthella</taxon>
    </lineage>
</organism>
<reference evidence="4" key="2">
    <citation type="submission" date="2018-05" db="EMBL/GenBank/DDBJ databases">
        <title>Genome Sequencing of selected type strains of the family Eggerthellaceae.</title>
        <authorList>
            <person name="Danylec N."/>
            <person name="Stoll D.A."/>
            <person name="Doetsch A."/>
            <person name="Huch M."/>
        </authorList>
    </citation>
    <scope>NUCLEOTIDE SEQUENCE [LARGE SCALE GENOMIC DNA]</scope>
    <source>
        <strain evidence="4">DSM 16107</strain>
    </source>
</reference>
<evidence type="ECO:0000313" key="3">
    <source>
        <dbReference type="Proteomes" id="UP000253817"/>
    </source>
</evidence>
<sequence length="77" mass="8106">MPGSPIASPQTAVPASSVTHAATANDFIRVRFEDAAARTEGRTSVVLLLAEEQRACAAANTSCFSWLGAWVSLIMAR</sequence>
<reference evidence="2" key="3">
    <citation type="journal article" date="2019" name="Microbiol. Resour. Announc.">
        <title>Draft Genome Sequences of Type Strains of Gordonibacter faecihominis, Paraeggerthella hongkongensis, Parvibacter caecicola,Slackia equolifaciens, Slackia faecicanis, and Slackia isoflavoniconvertens.</title>
        <authorList>
            <person name="Danylec N."/>
            <person name="Stoll D.A."/>
            <person name="Dotsch A."/>
            <person name="Huch M."/>
        </authorList>
    </citation>
    <scope>NUCLEOTIDE SEQUENCE</scope>
    <source>
        <strain evidence="2">DSM 16107</strain>
    </source>
</reference>
<evidence type="ECO:0000313" key="4">
    <source>
        <dbReference type="Proteomes" id="UP000270112"/>
    </source>
</evidence>
<gene>
    <name evidence="1" type="ORF">C1876_16610</name>
    <name evidence="2" type="ORF">DMP09_13585</name>
</gene>
<protein>
    <submittedName>
        <fullName evidence="2">Uncharacterized protein</fullName>
    </submittedName>
</protein>
<name>A0A3N0IUL2_9ACTN</name>
<dbReference type="AlphaFoldDB" id="A0A3N0IUL2"/>
<accession>A0A3N0IUL2</accession>
<dbReference type="EMBL" id="QICC01000073">
    <property type="protein sequence ID" value="RNM40587.1"/>
    <property type="molecule type" value="Genomic_DNA"/>
</dbReference>
<proteinExistence type="predicted"/>
<comment type="caution">
    <text evidence="2">The sequence shown here is derived from an EMBL/GenBank/DDBJ whole genome shotgun (WGS) entry which is preliminary data.</text>
</comment>
<dbReference type="Proteomes" id="UP000270112">
    <property type="component" value="Unassembled WGS sequence"/>
</dbReference>
<dbReference type="EMBL" id="PPTT01000046">
    <property type="protein sequence ID" value="RDB64277.1"/>
    <property type="molecule type" value="Genomic_DNA"/>
</dbReference>
<reference evidence="1 3" key="1">
    <citation type="journal article" date="2018" name="Elife">
        <title>Discovery and characterization of a prevalent human gut bacterial enzyme sufficient for the inactivation of a family of plant toxins.</title>
        <authorList>
            <person name="Koppel N."/>
            <person name="Bisanz J.E."/>
            <person name="Pandelia M.E."/>
            <person name="Turnbaugh P.J."/>
            <person name="Balskus E.P."/>
        </authorList>
    </citation>
    <scope>NUCLEOTIDE SEQUENCE [LARGE SCALE GENOMIC DNA]</scope>
    <source>
        <strain evidence="1 3">DSM 16107</strain>
    </source>
</reference>
<evidence type="ECO:0000313" key="1">
    <source>
        <dbReference type="EMBL" id="RDB64277.1"/>
    </source>
</evidence>
<dbReference type="Proteomes" id="UP000253817">
    <property type="component" value="Unassembled WGS sequence"/>
</dbReference>